<reference evidence="1 2" key="1">
    <citation type="submission" date="2018-09" db="EMBL/GenBank/DDBJ databases">
        <title>Evolutionary history of phycoerythrin pigmentation in the water bloom-forming cyanobacterium Microcystis aeruginosa.</title>
        <authorList>
            <person name="Tanabe Y."/>
            <person name="Tanabe Y."/>
            <person name="Yamaguchi H."/>
        </authorList>
    </citation>
    <scope>NUCLEOTIDE SEQUENCE [LARGE SCALE GENOMIC DNA]</scope>
    <source>
        <strain evidence="1 2">NIES-2521</strain>
    </source>
</reference>
<accession>A0A5A5S908</accession>
<protein>
    <submittedName>
        <fullName evidence="1">Uncharacterized protein</fullName>
    </submittedName>
</protein>
<comment type="caution">
    <text evidence="1">The sequence shown here is derived from an EMBL/GenBank/DDBJ whole genome shotgun (WGS) entry which is preliminary data.</text>
</comment>
<evidence type="ECO:0000313" key="1">
    <source>
        <dbReference type="EMBL" id="GCA81086.1"/>
    </source>
</evidence>
<sequence length="206" mass="23126">MYGVPRRGDRGVLESVLIVWMRELKMQQPSSPAWPVNDRFLELRCRWLTLIGEHLQDDRGRSLEYWRVEKADSVIVLPVQNSMILLPAPSYRPGLGQTTLDFPGGRISEGQDHHEAALMTLKRELGIEATAVTRLTPLNSEGWAVNSSFSNQKLYGFTADIDGGLSTSELLTYPANSIGVSDLLKSLTCLQCRAVLLEWWLKQIEG</sequence>
<dbReference type="AlphaFoldDB" id="A0A5A5S908"/>
<gene>
    <name evidence="1" type="ORF">MiTs_03097</name>
</gene>
<proteinExistence type="predicted"/>
<name>A0A5A5S908_MICAE</name>
<evidence type="ECO:0000313" key="2">
    <source>
        <dbReference type="Proteomes" id="UP000324689"/>
    </source>
</evidence>
<dbReference type="SUPFAM" id="SSF55811">
    <property type="entry name" value="Nudix"/>
    <property type="match status" value="1"/>
</dbReference>
<dbReference type="Proteomes" id="UP000324689">
    <property type="component" value="Unassembled WGS sequence"/>
</dbReference>
<organism evidence="1 2">
    <name type="scientific">Microcystis aeruginosa NIES-2521</name>
    <dbReference type="NCBI Taxonomy" id="2303983"/>
    <lineage>
        <taxon>Bacteria</taxon>
        <taxon>Bacillati</taxon>
        <taxon>Cyanobacteriota</taxon>
        <taxon>Cyanophyceae</taxon>
        <taxon>Oscillatoriophycideae</taxon>
        <taxon>Chroococcales</taxon>
        <taxon>Microcystaceae</taxon>
        <taxon>Microcystis</taxon>
    </lineage>
</organism>
<dbReference type="Gene3D" id="3.90.79.10">
    <property type="entry name" value="Nucleoside Triphosphate Pyrophosphohydrolase"/>
    <property type="match status" value="1"/>
</dbReference>
<dbReference type="InterPro" id="IPR015797">
    <property type="entry name" value="NUDIX_hydrolase-like_dom_sf"/>
</dbReference>
<dbReference type="EMBL" id="BHVQ01000043">
    <property type="protein sequence ID" value="GCA81086.1"/>
    <property type="molecule type" value="Genomic_DNA"/>
</dbReference>